<proteinExistence type="predicted"/>
<accession>I4AFE7</accession>
<evidence type="ECO:0000313" key="2">
    <source>
        <dbReference type="EMBL" id="AFM02682.1"/>
    </source>
</evidence>
<evidence type="ECO:0000313" key="3">
    <source>
        <dbReference type="Proteomes" id="UP000006054"/>
    </source>
</evidence>
<name>I4AFE7_BERLS</name>
<dbReference type="EMBL" id="CP003345">
    <property type="protein sequence ID" value="AFM02682.1"/>
    <property type="molecule type" value="Genomic_DNA"/>
</dbReference>
<gene>
    <name evidence="2" type="ordered locus">Fleli_0184</name>
</gene>
<keyword evidence="1" id="KW-0472">Membrane</keyword>
<sequence>MEIKNNLILENMKHSSLKKILLIVFKIIFIFGVIEVAHCQNTDTIRYTEVSRFKQPNLSLTGNCMVSYTGNHLFGLRRVSKDSTSIITIYKQNDTIHRVLPSNYWYCSIGTTVDGNPFLIEHNYEVLKTYHDRERICVYGIKKIYILDSLLNFTNDFNVKKNLIGSKCNEGLDDVFYHRLKYLRIENDCIILQPTPIMGAIPLCLSRAELEVNFLTSYPNMYDFGNNSFIEEKKRSIHIIQEGKVYRYDKGLKGNISPKLINYKLSFIKNGFATQLDNGDIVFYKFYLTPLTKL</sequence>
<evidence type="ECO:0000256" key="1">
    <source>
        <dbReference type="SAM" id="Phobius"/>
    </source>
</evidence>
<feature type="transmembrane region" description="Helical" evidence="1">
    <location>
        <begin position="20"/>
        <end position="38"/>
    </location>
</feature>
<protein>
    <submittedName>
        <fullName evidence="2">Uncharacterized protein</fullName>
    </submittedName>
</protein>
<dbReference type="KEGG" id="fli:Fleli_0184"/>
<keyword evidence="3" id="KW-1185">Reference proteome</keyword>
<dbReference type="AlphaFoldDB" id="I4AFE7"/>
<keyword evidence="1" id="KW-1133">Transmembrane helix</keyword>
<dbReference type="HOGENOM" id="CLU_1048693_0_0_10"/>
<dbReference type="Proteomes" id="UP000006054">
    <property type="component" value="Chromosome"/>
</dbReference>
<keyword evidence="1" id="KW-0812">Transmembrane</keyword>
<organism evidence="2 3">
    <name type="scientific">Bernardetia litoralis (strain ATCC 23117 / DSM 6794 / NBRC 15988 / NCIMB 1366 / Fx l1 / Sio-4)</name>
    <name type="common">Flexibacter litoralis</name>
    <dbReference type="NCBI Taxonomy" id="880071"/>
    <lineage>
        <taxon>Bacteria</taxon>
        <taxon>Pseudomonadati</taxon>
        <taxon>Bacteroidota</taxon>
        <taxon>Cytophagia</taxon>
        <taxon>Cytophagales</taxon>
        <taxon>Bernardetiaceae</taxon>
        <taxon>Bernardetia</taxon>
    </lineage>
</organism>
<reference evidence="3" key="1">
    <citation type="submission" date="2012-06" db="EMBL/GenBank/DDBJ databases">
        <title>The complete genome of Flexibacter litoralis DSM 6794.</title>
        <authorList>
            <person name="Lucas S."/>
            <person name="Copeland A."/>
            <person name="Lapidus A."/>
            <person name="Glavina del Rio T."/>
            <person name="Dalin E."/>
            <person name="Tice H."/>
            <person name="Bruce D."/>
            <person name="Goodwin L."/>
            <person name="Pitluck S."/>
            <person name="Peters L."/>
            <person name="Ovchinnikova G."/>
            <person name="Lu M."/>
            <person name="Kyrpides N."/>
            <person name="Mavromatis K."/>
            <person name="Ivanova N."/>
            <person name="Brettin T."/>
            <person name="Detter J.C."/>
            <person name="Han C."/>
            <person name="Larimer F."/>
            <person name="Land M."/>
            <person name="Hauser L."/>
            <person name="Markowitz V."/>
            <person name="Cheng J.-F."/>
            <person name="Hugenholtz P."/>
            <person name="Woyke T."/>
            <person name="Wu D."/>
            <person name="Spring S."/>
            <person name="Lang E."/>
            <person name="Kopitz M."/>
            <person name="Brambilla E."/>
            <person name="Klenk H.-P."/>
            <person name="Eisen J.A."/>
        </authorList>
    </citation>
    <scope>NUCLEOTIDE SEQUENCE [LARGE SCALE GENOMIC DNA]</scope>
    <source>
        <strain evidence="3">ATCC 23117 / DSM 6794 / NBRC 15988 / NCIMB 1366 / Sio-4</strain>
    </source>
</reference>